<feature type="compositionally biased region" description="Polar residues" evidence="4">
    <location>
        <begin position="257"/>
        <end position="267"/>
    </location>
</feature>
<protein>
    <recommendedName>
        <fullName evidence="10">PKD domain-containing protein</fullName>
    </recommendedName>
</protein>
<evidence type="ECO:0000256" key="1">
    <source>
        <dbReference type="ARBA" id="ARBA00022729"/>
    </source>
</evidence>
<dbReference type="InterPro" id="IPR022409">
    <property type="entry name" value="PKD/Chitinase_dom"/>
</dbReference>
<dbReference type="NCBIfam" id="TIGR02232">
    <property type="entry name" value="myxo_disulf_rpt"/>
    <property type="match status" value="1"/>
</dbReference>
<name>A0A1F5SE13_9BACT</name>
<feature type="domain" description="PKD" evidence="6">
    <location>
        <begin position="625"/>
        <end position="663"/>
    </location>
</feature>
<dbReference type="SUPFAM" id="SSF74853">
    <property type="entry name" value="Lamin A/C globular tail domain"/>
    <property type="match status" value="2"/>
</dbReference>
<keyword evidence="5" id="KW-0812">Transmembrane</keyword>
<dbReference type="AlphaFoldDB" id="A0A1F5SE13"/>
<dbReference type="Pfam" id="PF00932">
    <property type="entry name" value="LTD"/>
    <property type="match status" value="4"/>
</dbReference>
<dbReference type="SUPFAM" id="SSF49299">
    <property type="entry name" value="PKD domain"/>
    <property type="match status" value="1"/>
</dbReference>
<sequence length="1140" mass="122123">MRQPGGFFYLAKIIMVLTIIGAGFFCLQMLPIGQPKVSQAAGQSQVLISEVQITGGAGKTENDFIELFNPNNFSVNLKGYRLVKRSKTGAADSSIKSWSADAFIPPNGYYLWANSNYTDIAATPDATTTATVSDDNGIALRFGPADTGVIIDSLAWGEAQNIFIEGQVFPTNPGANQSLERRLNLDINNNSLDFFIQENSNPQNSLSVTLPPTAQCGNGQVESGEQCDDGNLTNGDGCSSSCQAETDLTPPSPSPGEENNTASSSDAAGSPPLQGGQIQGGRENNFGEVVINELVSDPADNEVEWIELYNKTAREIDLSGWWLEDGSKTRTKLSGSLTSGGPSRFKVAEKPAGNLNNGGEIVILYDPGGKIIDQLVYGNWPDGNLEDNAPAAPDPMSLARKFDGYNTFNNVNDFILTLTPTKGAGNLIQAEDESGVEAKAKFDFSNDIFISEILPNPTGDDAKLEFIEIYNAGARQVDLTGWSLSNEDNKKVNLEKISTSTKIQAGEYLALFRPRTKIVLRNDQGEAKLYQPLADKPVMTVIYKNVKEGWSYNLDNPPNPLYQGGAAQGGKLDGEWQWSETITPGAANVVLAVNHAPIVEFSWQKDILAGRPVIFDSSDTDDLDGDSLKYTWDFGDGFKNSLANPEHTFFKAGLYQVKLAVSDGKEIAEKVKSLKIVAGSSAGGVNAETPLTPLLKGGENGIIINEIFPDPTGADIGQEWAELKNQGSAKINLLNWRLENGNGKYKFKNDLWLEVENFYVLNNTVSKLAFKNSEDIISLYDDLDALADQAEYTQAVQGQAYARGQNGKWFWTTKLTPSAENVISLAGSQSLVVNRAAGAAAEAGDYVETTLAQVKEMELGSLVKARGVVAVEPGILGAQIFYIISSSTDAEASAAKPADAGNSLVAETATLAAALNGGIIAAGQDVAVDKLAGKQAMAGIQIYNYKKDFPTLEVGDYIEVAGELAETQGELRIKTKIKNDISVKAHQTPPPALALNCDQVNEEAVGQLISLAGEITAKKSSAFYLDDGGDEVLVYLKKTAGIETKSLAAGQMVAATGILSKTGTGLRLLPRSNDDIVKINRVNEAADLKPQVLGEADQPAEWAVAERDKKLELFKYLLIIAGGIIIILVGLFIKAAIKKG</sequence>
<feature type="transmembrane region" description="Helical" evidence="5">
    <location>
        <begin position="1116"/>
        <end position="1137"/>
    </location>
</feature>
<reference evidence="8 9" key="1">
    <citation type="journal article" date="2016" name="Nat. Commun.">
        <title>Thousands of microbial genomes shed light on interconnected biogeochemical processes in an aquifer system.</title>
        <authorList>
            <person name="Anantharaman K."/>
            <person name="Brown C.T."/>
            <person name="Hug L.A."/>
            <person name="Sharon I."/>
            <person name="Castelle C.J."/>
            <person name="Probst A.J."/>
            <person name="Thomas B.C."/>
            <person name="Singh A."/>
            <person name="Wilkins M.J."/>
            <person name="Karaoz U."/>
            <person name="Brodie E.L."/>
            <person name="Williams K.H."/>
            <person name="Hubbard S.S."/>
            <person name="Banfield J.F."/>
        </authorList>
    </citation>
    <scope>NUCLEOTIDE SEQUENCE [LARGE SCALE GENOMIC DNA]</scope>
</reference>
<dbReference type="CDD" id="cd00146">
    <property type="entry name" value="PKD"/>
    <property type="match status" value="1"/>
</dbReference>
<dbReference type="PROSITE" id="PS50093">
    <property type="entry name" value="PKD"/>
    <property type="match status" value="1"/>
</dbReference>
<keyword evidence="5" id="KW-0472">Membrane</keyword>
<evidence type="ECO:0000259" key="6">
    <source>
        <dbReference type="PROSITE" id="PS50093"/>
    </source>
</evidence>
<evidence type="ECO:0000313" key="8">
    <source>
        <dbReference type="EMBL" id="OGF24501.1"/>
    </source>
</evidence>
<dbReference type="SMART" id="SM00089">
    <property type="entry name" value="PKD"/>
    <property type="match status" value="1"/>
</dbReference>
<keyword evidence="3" id="KW-1015">Disulfide bond</keyword>
<dbReference type="Pfam" id="PF13948">
    <property type="entry name" value="DUF4215"/>
    <property type="match status" value="1"/>
</dbReference>
<dbReference type="STRING" id="1797989.A3H66_00450"/>
<feature type="domain" description="LTD" evidence="7">
    <location>
        <begin position="38"/>
        <end position="158"/>
    </location>
</feature>
<dbReference type="Gene3D" id="2.60.40.10">
    <property type="entry name" value="Immunoglobulins"/>
    <property type="match status" value="1"/>
</dbReference>
<keyword evidence="5" id="KW-1133">Transmembrane helix</keyword>
<evidence type="ECO:0000259" key="7">
    <source>
        <dbReference type="PROSITE" id="PS51841"/>
    </source>
</evidence>
<evidence type="ECO:0000256" key="5">
    <source>
        <dbReference type="SAM" id="Phobius"/>
    </source>
</evidence>
<evidence type="ECO:0000256" key="4">
    <source>
        <dbReference type="SAM" id="MobiDB-lite"/>
    </source>
</evidence>
<proteinExistence type="predicted"/>
<dbReference type="InterPro" id="IPR013783">
    <property type="entry name" value="Ig-like_fold"/>
</dbReference>
<dbReference type="InterPro" id="IPR035986">
    <property type="entry name" value="PKD_dom_sf"/>
</dbReference>
<dbReference type="InterPro" id="IPR001322">
    <property type="entry name" value="Lamin_tail_dom"/>
</dbReference>
<dbReference type="EMBL" id="MFFW01000013">
    <property type="protein sequence ID" value="OGF24501.1"/>
    <property type="molecule type" value="Genomic_DNA"/>
</dbReference>
<comment type="caution">
    <text evidence="8">The sequence shown here is derived from an EMBL/GenBank/DDBJ whole genome shotgun (WGS) entry which is preliminary data.</text>
</comment>
<dbReference type="InterPro" id="IPR000601">
    <property type="entry name" value="PKD_dom"/>
</dbReference>
<dbReference type="PANTHER" id="PTHR37397">
    <property type="entry name" value="SI:CH211-183D21.1"/>
    <property type="match status" value="1"/>
</dbReference>
<feature type="transmembrane region" description="Helical" evidence="5">
    <location>
        <begin position="7"/>
        <end position="30"/>
    </location>
</feature>
<organism evidence="8 9">
    <name type="scientific">Candidatus Falkowbacteria bacterium RIFCSPLOWO2_02_FULL_45_21</name>
    <dbReference type="NCBI Taxonomy" id="1797989"/>
    <lineage>
        <taxon>Bacteria</taxon>
        <taxon>Candidatus Falkowiibacteriota</taxon>
    </lineage>
</organism>
<feature type="region of interest" description="Disordered" evidence="4">
    <location>
        <begin position="238"/>
        <end position="282"/>
    </location>
</feature>
<evidence type="ECO:0008006" key="10">
    <source>
        <dbReference type="Google" id="ProtNLM"/>
    </source>
</evidence>
<keyword evidence="1" id="KW-0732">Signal</keyword>
<keyword evidence="2" id="KW-0677">Repeat</keyword>
<dbReference type="PROSITE" id="PS51841">
    <property type="entry name" value="LTD"/>
    <property type="match status" value="3"/>
</dbReference>
<dbReference type="Gene3D" id="2.60.40.1260">
    <property type="entry name" value="Lamin Tail domain"/>
    <property type="match status" value="2"/>
</dbReference>
<dbReference type="InterPro" id="IPR011936">
    <property type="entry name" value="Myxo_disulph_rpt"/>
</dbReference>
<accession>A0A1F5SE13</accession>
<dbReference type="Proteomes" id="UP000178783">
    <property type="component" value="Unassembled WGS sequence"/>
</dbReference>
<dbReference type="InterPro" id="IPR036415">
    <property type="entry name" value="Lamin_tail_dom_sf"/>
</dbReference>
<dbReference type="PANTHER" id="PTHR37397:SF1">
    <property type="entry name" value="LTD DOMAIN-CONTAINING PROTEIN"/>
    <property type="match status" value="1"/>
</dbReference>
<evidence type="ECO:0000256" key="3">
    <source>
        <dbReference type="ARBA" id="ARBA00023157"/>
    </source>
</evidence>
<feature type="domain" description="LTD" evidence="7">
    <location>
        <begin position="282"/>
        <end position="379"/>
    </location>
</feature>
<evidence type="ECO:0000313" key="9">
    <source>
        <dbReference type="Proteomes" id="UP000178783"/>
    </source>
</evidence>
<gene>
    <name evidence="8" type="ORF">A3H66_00450</name>
</gene>
<feature type="domain" description="LTD" evidence="7">
    <location>
        <begin position="432"/>
        <end position="678"/>
    </location>
</feature>
<dbReference type="Pfam" id="PF18911">
    <property type="entry name" value="PKD_4"/>
    <property type="match status" value="1"/>
</dbReference>
<evidence type="ECO:0000256" key="2">
    <source>
        <dbReference type="ARBA" id="ARBA00022737"/>
    </source>
</evidence>